<dbReference type="EMBL" id="LR796350">
    <property type="protein sequence ID" value="CAB4139584.1"/>
    <property type="molecule type" value="Genomic_DNA"/>
</dbReference>
<reference evidence="1" key="1">
    <citation type="submission" date="2020-04" db="EMBL/GenBank/DDBJ databases">
        <authorList>
            <person name="Chiriac C."/>
            <person name="Salcher M."/>
            <person name="Ghai R."/>
            <person name="Kavagutti S V."/>
        </authorList>
    </citation>
    <scope>NUCLEOTIDE SEQUENCE</scope>
</reference>
<accession>A0A6J5LYA3</accession>
<name>A0A6J5LYA3_9CAUD</name>
<sequence length="176" mass="20506">MKKDPNNKQRPEQIEDHQLLVDALRINCAYSNSILRTDINNARNEWYDNIVQSYLEQDGVTDLTPKAAVRDLQTISCILQELATAFDHARHNIEKENGLRPECPAKRADDVAHDATDELFRHLMDHIDPKNQHDQGGWASVNLMEQSERIEKLARECFIDLNNYHVHCEEYKKENK</sequence>
<protein>
    <submittedName>
        <fullName evidence="1">Uncharacterized protein</fullName>
    </submittedName>
</protein>
<gene>
    <name evidence="1" type="ORF">UFOVP340_55</name>
</gene>
<organism evidence="1">
    <name type="scientific">uncultured Caudovirales phage</name>
    <dbReference type="NCBI Taxonomy" id="2100421"/>
    <lineage>
        <taxon>Viruses</taxon>
        <taxon>Duplodnaviria</taxon>
        <taxon>Heunggongvirae</taxon>
        <taxon>Uroviricota</taxon>
        <taxon>Caudoviricetes</taxon>
        <taxon>Peduoviridae</taxon>
        <taxon>Maltschvirus</taxon>
        <taxon>Maltschvirus maltsch</taxon>
    </lineage>
</organism>
<evidence type="ECO:0000313" key="1">
    <source>
        <dbReference type="EMBL" id="CAB4139584.1"/>
    </source>
</evidence>
<proteinExistence type="predicted"/>